<comment type="similarity">
    <text evidence="1">Belongs to the SIMIBI class G3E GTPase family. ArgK/MeaB subfamily.</text>
</comment>
<dbReference type="SUPFAM" id="SSF52540">
    <property type="entry name" value="P-loop containing nucleoside triphosphate hydrolases"/>
    <property type="match status" value="1"/>
</dbReference>
<feature type="region of interest" description="Disordered" evidence="6">
    <location>
        <begin position="1"/>
        <end position="48"/>
    </location>
</feature>
<keyword evidence="2" id="KW-0547">Nucleotide-binding</keyword>
<organism evidence="7 8">
    <name type="scientific">Actinacidiphila epipremni</name>
    <dbReference type="NCBI Taxonomy" id="2053013"/>
    <lineage>
        <taxon>Bacteria</taxon>
        <taxon>Bacillati</taxon>
        <taxon>Actinomycetota</taxon>
        <taxon>Actinomycetes</taxon>
        <taxon>Kitasatosporales</taxon>
        <taxon>Streptomycetaceae</taxon>
        <taxon>Actinacidiphila</taxon>
    </lineage>
</organism>
<protein>
    <submittedName>
        <fullName evidence="7">Methylmalonyl Co-A mutase-associated GTPase MeaB</fullName>
    </submittedName>
</protein>
<dbReference type="InterPro" id="IPR052040">
    <property type="entry name" value="GTPase/Isobutyryl-CoA_mutase"/>
</dbReference>
<keyword evidence="5" id="KW-0143">Chaperone</keyword>
<dbReference type="NCBIfam" id="TIGR00750">
    <property type="entry name" value="lao"/>
    <property type="match status" value="1"/>
</dbReference>
<sequence>MSKGRTRAVSEERASEHDRLSTSDVGAPPGRSSGGSRRRTEPRKGVDVPLLVEQAREGRPRAVARLISLVEGASPQLREVMAALAPLTGGAYVVGLTGSPGVGKSTCTSALVTAYRKAGRRVGVLAVDPSSPFSGGALLGDRVRMSEHASDPGVYIRSMATRGHLGGLAWAAPQAIRVLDAAGCDVILVETVGVGQSEVEIAAQADTSVVLLAPGMGDGIQAAKAGILEIGDVYVVNKADRDGADATARELNHMLGLGESRAPGDWRPPIVKTVAARGEGIDEVVEALDKHRAWMEERDVLATRRTTRAAREIETIALTTLRARITTPGPAHDLPALAQRVTQGTLDPYTAADTLVAALTTD</sequence>
<name>A0ABX0ZMC0_9ACTN</name>
<proteinExistence type="inferred from homology"/>
<dbReference type="EMBL" id="JAATEJ010000012">
    <property type="protein sequence ID" value="NJP45033.1"/>
    <property type="molecule type" value="Genomic_DNA"/>
</dbReference>
<keyword evidence="3" id="KW-0378">Hydrolase</keyword>
<evidence type="ECO:0000313" key="7">
    <source>
        <dbReference type="EMBL" id="NJP45033.1"/>
    </source>
</evidence>
<dbReference type="PANTHER" id="PTHR43087:SF1">
    <property type="entry name" value="LAO_AO TRANSPORT SYSTEM ATPASE"/>
    <property type="match status" value="1"/>
</dbReference>
<dbReference type="PANTHER" id="PTHR43087">
    <property type="entry name" value="LYSINE/ARGININE/ORNITHINE TRANSPORT SYSTEM KINASE"/>
    <property type="match status" value="1"/>
</dbReference>
<evidence type="ECO:0000256" key="1">
    <source>
        <dbReference type="ARBA" id="ARBA00009625"/>
    </source>
</evidence>
<evidence type="ECO:0000256" key="6">
    <source>
        <dbReference type="SAM" id="MobiDB-lite"/>
    </source>
</evidence>
<evidence type="ECO:0000256" key="2">
    <source>
        <dbReference type="ARBA" id="ARBA00022741"/>
    </source>
</evidence>
<evidence type="ECO:0000313" key="8">
    <source>
        <dbReference type="Proteomes" id="UP000734511"/>
    </source>
</evidence>
<comment type="caution">
    <text evidence="7">The sequence shown here is derived from an EMBL/GenBank/DDBJ whole genome shotgun (WGS) entry which is preliminary data.</text>
</comment>
<feature type="compositionally biased region" description="Basic and acidic residues" evidence="6">
    <location>
        <begin position="8"/>
        <end position="21"/>
    </location>
</feature>
<dbReference type="Proteomes" id="UP000734511">
    <property type="component" value="Unassembled WGS sequence"/>
</dbReference>
<dbReference type="InterPro" id="IPR005129">
    <property type="entry name" value="GTPase_ArgK"/>
</dbReference>
<dbReference type="Gene3D" id="3.40.50.300">
    <property type="entry name" value="P-loop containing nucleotide triphosphate hydrolases"/>
    <property type="match status" value="1"/>
</dbReference>
<keyword evidence="8" id="KW-1185">Reference proteome</keyword>
<dbReference type="CDD" id="cd03114">
    <property type="entry name" value="MMAA-like"/>
    <property type="match status" value="1"/>
</dbReference>
<gene>
    <name evidence="7" type="primary">meaB</name>
    <name evidence="7" type="ORF">HCN08_16760</name>
</gene>
<evidence type="ECO:0000256" key="3">
    <source>
        <dbReference type="ARBA" id="ARBA00022801"/>
    </source>
</evidence>
<keyword evidence="4" id="KW-0342">GTP-binding</keyword>
<accession>A0ABX0ZMC0</accession>
<dbReference type="InterPro" id="IPR027417">
    <property type="entry name" value="P-loop_NTPase"/>
</dbReference>
<reference evidence="7 8" key="1">
    <citation type="submission" date="2020-03" db="EMBL/GenBank/DDBJ databases">
        <title>WGS of actinomycetes isolated from Thailand.</title>
        <authorList>
            <person name="Thawai C."/>
        </authorList>
    </citation>
    <scope>NUCLEOTIDE SEQUENCE [LARGE SCALE GENOMIC DNA]</scope>
    <source>
        <strain evidence="7 8">PRB2-1</strain>
    </source>
</reference>
<evidence type="ECO:0000256" key="5">
    <source>
        <dbReference type="ARBA" id="ARBA00023186"/>
    </source>
</evidence>
<evidence type="ECO:0000256" key="4">
    <source>
        <dbReference type="ARBA" id="ARBA00023134"/>
    </source>
</evidence>
<dbReference type="Pfam" id="PF03308">
    <property type="entry name" value="MeaB"/>
    <property type="match status" value="1"/>
</dbReference>